<evidence type="ECO:0000256" key="1">
    <source>
        <dbReference type="SAM" id="SignalP"/>
    </source>
</evidence>
<dbReference type="KEGG" id="bban:J4G43_049960"/>
<dbReference type="InterPro" id="IPR019546">
    <property type="entry name" value="TAT_signal_bac_arc"/>
</dbReference>
<organism evidence="2">
    <name type="scientific">Bradyrhizobium barranii subsp. barranii</name>
    <dbReference type="NCBI Taxonomy" id="2823807"/>
    <lineage>
        <taxon>Bacteria</taxon>
        <taxon>Pseudomonadati</taxon>
        <taxon>Pseudomonadota</taxon>
        <taxon>Alphaproteobacteria</taxon>
        <taxon>Hyphomicrobiales</taxon>
        <taxon>Nitrobacteraceae</taxon>
        <taxon>Bradyrhizobium</taxon>
        <taxon>Bradyrhizobium barranii</taxon>
    </lineage>
</organism>
<reference evidence="3 4" key="2">
    <citation type="journal article" date="2022" name="Int. J. Syst. Evol. Microbiol.">
        <title>Strains of Bradyrhizobium barranii sp. nov. associated with legumes native to Canada are symbionts of soybeans and belong to different subspecies (subsp. barranii subsp. nov. and subsp. apii subsp. nov.) and symbiovars (sv. glycinearum and sv. septentrionale).</title>
        <authorList>
            <person name="Bromfield E.S.P."/>
            <person name="Cloutier S."/>
            <person name="Wasai-Hara S."/>
            <person name="Minamisawa K."/>
        </authorList>
    </citation>
    <scope>NUCLEOTIDE SEQUENCE [LARGE SCALE GENOMIC DNA]</scope>
    <source>
        <strain evidence="3 4">144S4</strain>
    </source>
</reference>
<dbReference type="RefSeq" id="WP_028151352.1">
    <property type="nucleotide sequence ID" value="NZ_CP086136.1"/>
</dbReference>
<evidence type="ECO:0000313" key="3">
    <source>
        <dbReference type="EMBL" id="UEM12430.1"/>
    </source>
</evidence>
<gene>
    <name evidence="2" type="ORF">J4G43_00330</name>
    <name evidence="3" type="ORF">J4G43_049960</name>
</gene>
<name>A0A939LYB4_9BRAD</name>
<reference evidence="2" key="1">
    <citation type="submission" date="2021-03" db="EMBL/GenBank/DDBJ databases">
        <title>Whole Genome Sequence of Bradyrhizobium sp. Strain 144S4.</title>
        <authorList>
            <person name="Bromfield E.S.P."/>
            <person name="Cloutier S."/>
        </authorList>
    </citation>
    <scope>NUCLEOTIDE SEQUENCE [LARGE SCALE GENOMIC DNA]</scope>
    <source>
        <strain evidence="2">144S4</strain>
    </source>
</reference>
<sequence>MTRAETTNTTSRRRFLGAAAVAALAGAPAVVEAAGPNDPTFDLIHQHRRAAITYEDLVADYCRRERILVDEAIGLYPYTSVALPAGQPIVVYNHERIDTLACLSEPQRRTAHADLGAALNRYTEVMGDAEDAVRVADAAAFEVLGQLLTAPTSIAGVRALVGYLAQEVDPVMLRTNDQIETLLFSIQDALGREVEA</sequence>
<protein>
    <submittedName>
        <fullName evidence="2">Twin-arginine translocation signal domain-containing protein</fullName>
    </submittedName>
</protein>
<feature type="chain" id="PRO_5037120976" evidence="1">
    <location>
        <begin position="34"/>
        <end position="196"/>
    </location>
</feature>
<dbReference type="Proteomes" id="UP000664702">
    <property type="component" value="Chromosome"/>
</dbReference>
<proteinExistence type="predicted"/>
<dbReference type="AlphaFoldDB" id="A0A939LYB4"/>
<dbReference type="NCBIfam" id="TIGR01409">
    <property type="entry name" value="TAT_signal_seq"/>
    <property type="match status" value="1"/>
</dbReference>
<evidence type="ECO:0000313" key="2">
    <source>
        <dbReference type="EMBL" id="MBO1859469.1"/>
    </source>
</evidence>
<dbReference type="EMBL" id="CP086136">
    <property type="protein sequence ID" value="UEM12430.1"/>
    <property type="molecule type" value="Genomic_DNA"/>
</dbReference>
<dbReference type="InterPro" id="IPR006311">
    <property type="entry name" value="TAT_signal"/>
</dbReference>
<dbReference type="EMBL" id="JAGEMI010000001">
    <property type="protein sequence ID" value="MBO1859469.1"/>
    <property type="molecule type" value="Genomic_DNA"/>
</dbReference>
<dbReference type="PROSITE" id="PS51318">
    <property type="entry name" value="TAT"/>
    <property type="match status" value="1"/>
</dbReference>
<feature type="signal peptide" evidence="1">
    <location>
        <begin position="1"/>
        <end position="33"/>
    </location>
</feature>
<accession>A0A939LYB4</accession>
<keyword evidence="1" id="KW-0732">Signal</keyword>
<evidence type="ECO:0000313" key="4">
    <source>
        <dbReference type="Proteomes" id="UP000664702"/>
    </source>
</evidence>